<sequence>MNAIKEEIKLHFSRSTPVPLKQLFTPINQSLSALSYERIHKPLPRQGGGFSVSPKKLRSLLLGIEKKHKEEEAEQPKTTDQEISQSLEIPQSDDRVASAVDYQDMESSTSASISISTISGPKKMTKVGHPNDEDSFDSDSISFGFEFQKQEMAPAPIAPVPVQRFTMVHSFPAPFSKPAPSKWDDAEKWISSPNLNVKGNGKINSKVGLLVNKVVVVNGKKVDLSKVKKFGVVNGSGFGLGKAKGKGMSWVDEPFELTDLGVEDGGFGAAKPVVHSAASVHQNIVPEKNQLNSVNDAPLTPEVRSVSMRDMGTEMTPIPSQEPSRTTTPARATTPTGKSASSRTLSPSRHPTARAGDGSELELQVKTKREIMELSEQLGKPNIAAWAAKELTNQMPDQSSKTDLQNRAADWEEAEKSKYLTRFKRDEARIQAWENHQKATIEAEMQKIEVDLEKIRARSQEKLMNKLAASKHKANQKRAAAEAKRQKEATRTTKQAEYIRQTGHVPNQSCSSCWSLWF</sequence>
<feature type="region of interest" description="Disordered" evidence="2">
    <location>
        <begin position="67"/>
        <end position="90"/>
    </location>
</feature>
<dbReference type="InterPro" id="IPR005516">
    <property type="entry name" value="Remorin_C"/>
</dbReference>
<organism evidence="4 5">
    <name type="scientific">Rhynchospora breviuscula</name>
    <dbReference type="NCBI Taxonomy" id="2022672"/>
    <lineage>
        <taxon>Eukaryota</taxon>
        <taxon>Viridiplantae</taxon>
        <taxon>Streptophyta</taxon>
        <taxon>Embryophyta</taxon>
        <taxon>Tracheophyta</taxon>
        <taxon>Spermatophyta</taxon>
        <taxon>Magnoliopsida</taxon>
        <taxon>Liliopsida</taxon>
        <taxon>Poales</taxon>
        <taxon>Cyperaceae</taxon>
        <taxon>Cyperoideae</taxon>
        <taxon>Rhynchosporeae</taxon>
        <taxon>Rhynchospora</taxon>
    </lineage>
</organism>
<dbReference type="OrthoDB" id="1900877at2759"/>
<dbReference type="EMBL" id="JAMQYH010000003">
    <property type="protein sequence ID" value="KAJ1693611.1"/>
    <property type="molecule type" value="Genomic_DNA"/>
</dbReference>
<feature type="compositionally biased region" description="Basic and acidic residues" evidence="2">
    <location>
        <begin position="479"/>
        <end position="491"/>
    </location>
</feature>
<feature type="domain" description="Remorin C-terminal" evidence="3">
    <location>
        <begin position="405"/>
        <end position="507"/>
    </location>
</feature>
<evidence type="ECO:0000256" key="2">
    <source>
        <dbReference type="SAM" id="MobiDB-lite"/>
    </source>
</evidence>
<keyword evidence="5" id="KW-1185">Reference proteome</keyword>
<name>A0A9Q0HPC7_9POAL</name>
<feature type="compositionally biased region" description="Basic and acidic residues" evidence="2">
    <location>
        <begin position="67"/>
        <end position="80"/>
    </location>
</feature>
<evidence type="ECO:0000259" key="3">
    <source>
        <dbReference type="Pfam" id="PF03763"/>
    </source>
</evidence>
<comment type="similarity">
    <text evidence="1">Belongs to the remorin family.</text>
</comment>
<feature type="region of interest" description="Disordered" evidence="2">
    <location>
        <begin position="468"/>
        <end position="494"/>
    </location>
</feature>
<feature type="compositionally biased region" description="Low complexity" evidence="2">
    <location>
        <begin position="325"/>
        <end position="336"/>
    </location>
</feature>
<reference evidence="4" key="1">
    <citation type="journal article" date="2022" name="Cell">
        <title>Repeat-based holocentromeres influence genome architecture and karyotype evolution.</title>
        <authorList>
            <person name="Hofstatter P.G."/>
            <person name="Thangavel G."/>
            <person name="Lux T."/>
            <person name="Neumann P."/>
            <person name="Vondrak T."/>
            <person name="Novak P."/>
            <person name="Zhang M."/>
            <person name="Costa L."/>
            <person name="Castellani M."/>
            <person name="Scott A."/>
            <person name="Toegelov H."/>
            <person name="Fuchs J."/>
            <person name="Mata-Sucre Y."/>
            <person name="Dias Y."/>
            <person name="Vanzela A.L.L."/>
            <person name="Huettel B."/>
            <person name="Almeida C.C.S."/>
            <person name="Simkova H."/>
            <person name="Souza G."/>
            <person name="Pedrosa-Harand A."/>
            <person name="Macas J."/>
            <person name="Mayer K.F.X."/>
            <person name="Houben A."/>
            <person name="Marques A."/>
        </authorList>
    </citation>
    <scope>NUCLEOTIDE SEQUENCE</scope>
    <source>
        <strain evidence="4">RhyBre1mFocal</strain>
    </source>
</reference>
<feature type="region of interest" description="Disordered" evidence="2">
    <location>
        <begin position="313"/>
        <end position="363"/>
    </location>
</feature>
<dbReference type="Pfam" id="PF03763">
    <property type="entry name" value="Remorin_C"/>
    <property type="match status" value="1"/>
</dbReference>
<evidence type="ECO:0000313" key="5">
    <source>
        <dbReference type="Proteomes" id="UP001151287"/>
    </source>
</evidence>
<gene>
    <name evidence="4" type="ORF">LUZ63_010309</name>
</gene>
<evidence type="ECO:0000313" key="4">
    <source>
        <dbReference type="EMBL" id="KAJ1693611.1"/>
    </source>
</evidence>
<accession>A0A9Q0HPC7</accession>
<dbReference type="Proteomes" id="UP001151287">
    <property type="component" value="Unassembled WGS sequence"/>
</dbReference>
<feature type="compositionally biased region" description="Polar residues" evidence="2">
    <location>
        <begin position="337"/>
        <end position="349"/>
    </location>
</feature>
<evidence type="ECO:0000256" key="1">
    <source>
        <dbReference type="ARBA" id="ARBA00005711"/>
    </source>
</evidence>
<protein>
    <recommendedName>
        <fullName evidence="3">Remorin C-terminal domain-containing protein</fullName>
    </recommendedName>
</protein>
<dbReference type="AlphaFoldDB" id="A0A9Q0HPC7"/>
<comment type="caution">
    <text evidence="4">The sequence shown here is derived from an EMBL/GenBank/DDBJ whole genome shotgun (WGS) entry which is preliminary data.</text>
</comment>
<dbReference type="PANTHER" id="PTHR31471:SF18">
    <property type="entry name" value="OS03G0120200 PROTEIN"/>
    <property type="match status" value="1"/>
</dbReference>
<proteinExistence type="inferred from homology"/>
<dbReference type="PANTHER" id="PTHR31471">
    <property type="entry name" value="OS02G0116800 PROTEIN"/>
    <property type="match status" value="1"/>
</dbReference>